<dbReference type="PANTHER" id="PTHR35936:SF17">
    <property type="entry name" value="ARGININE-BINDING EXTRACELLULAR PROTEIN ARTP"/>
    <property type="match status" value="1"/>
</dbReference>
<dbReference type="Proteomes" id="UP000265643">
    <property type="component" value="Unassembled WGS sequence"/>
</dbReference>
<dbReference type="EMBL" id="BHGK01000001">
    <property type="protein sequence ID" value="GCA67204.1"/>
    <property type="molecule type" value="Genomic_DNA"/>
</dbReference>
<sequence>MRNKSKRKWSWRIAAFMVFTGLLLMTGCVSEIPVSETGQEEMQKIIVGSDRYEPYIYLDEEGKFSGIDVELMTEAFHRMGYEPEFREILWENKKDALTDGTVDCLWGCFSMNGREDEYQWAGPYLYSSQVVVVREDSEIQTVSDLTGKRIAVQETSKAEEYLLQLNNEKVPDVEMVYAFSNMDEVYAALRKGYVDAICGHESALNVLVESAPAQYRILKENLFAVRLGVAFDKTYDPEFVRELDQILKDMMVDGTTARIVERYGLDVEKALDGGD</sequence>
<comment type="caution">
    <text evidence="3">The sequence shown here is derived from an EMBL/GenBank/DDBJ whole genome shotgun (WGS) entry which is preliminary data.</text>
</comment>
<evidence type="ECO:0000313" key="4">
    <source>
        <dbReference type="Proteomes" id="UP000265643"/>
    </source>
</evidence>
<keyword evidence="1" id="KW-0732">Signal</keyword>
<evidence type="ECO:0000313" key="3">
    <source>
        <dbReference type="EMBL" id="GCA67204.1"/>
    </source>
</evidence>
<dbReference type="Pfam" id="PF00497">
    <property type="entry name" value="SBP_bac_3"/>
    <property type="match status" value="1"/>
</dbReference>
<dbReference type="SMART" id="SM00062">
    <property type="entry name" value="PBPb"/>
    <property type="match status" value="1"/>
</dbReference>
<dbReference type="Gene3D" id="3.40.190.10">
    <property type="entry name" value="Periplasmic binding protein-like II"/>
    <property type="match status" value="2"/>
</dbReference>
<dbReference type="RefSeq" id="WP_119298013.1">
    <property type="nucleotide sequence ID" value="NZ_BHGK01000001.1"/>
</dbReference>
<dbReference type="SUPFAM" id="SSF53850">
    <property type="entry name" value="Periplasmic binding protein-like II"/>
    <property type="match status" value="1"/>
</dbReference>
<dbReference type="InterPro" id="IPR001638">
    <property type="entry name" value="Solute-binding_3/MltF_N"/>
</dbReference>
<reference evidence="4" key="1">
    <citation type="submission" date="2018-09" db="EMBL/GenBank/DDBJ databases">
        <title>Draft Genome Sequence of Mediterraneibacter sp. KCTC 15684.</title>
        <authorList>
            <person name="Kim J.S."/>
            <person name="Han K.I."/>
            <person name="Suh M.K."/>
            <person name="Lee K.C."/>
            <person name="Eom M.K."/>
            <person name="Lee J.H."/>
            <person name="Park S.H."/>
            <person name="Kang S.W."/>
            <person name="Park J.E."/>
            <person name="Oh B.S."/>
            <person name="Yu S.Y."/>
            <person name="Choi S.H."/>
            <person name="Lee D.H."/>
            <person name="Yoon H."/>
            <person name="Kim B."/>
            <person name="Yang S.J."/>
            <person name="Lee J.S."/>
        </authorList>
    </citation>
    <scope>NUCLEOTIDE SEQUENCE [LARGE SCALE GENOMIC DNA]</scope>
    <source>
        <strain evidence="4">KCTC 15684</strain>
    </source>
</reference>
<dbReference type="PANTHER" id="PTHR35936">
    <property type="entry name" value="MEMBRANE-BOUND LYTIC MUREIN TRANSGLYCOSYLASE F"/>
    <property type="match status" value="1"/>
</dbReference>
<feature type="domain" description="Solute-binding protein family 3/N-terminal" evidence="2">
    <location>
        <begin position="44"/>
        <end position="267"/>
    </location>
</feature>
<evidence type="ECO:0000259" key="2">
    <source>
        <dbReference type="SMART" id="SM00062"/>
    </source>
</evidence>
<dbReference type="PROSITE" id="PS51257">
    <property type="entry name" value="PROKAR_LIPOPROTEIN"/>
    <property type="match status" value="1"/>
</dbReference>
<accession>A0A391NZZ9</accession>
<dbReference type="AlphaFoldDB" id="A0A391NZZ9"/>
<name>A0A391NZZ9_9FIRM</name>
<proteinExistence type="predicted"/>
<gene>
    <name evidence="3" type="ORF">KGMB01110_16400</name>
</gene>
<keyword evidence="4" id="KW-1185">Reference proteome</keyword>
<protein>
    <recommendedName>
        <fullName evidence="2">Solute-binding protein family 3/N-terminal domain-containing protein</fullName>
    </recommendedName>
</protein>
<organism evidence="3 4">
    <name type="scientific">Mediterraneibacter butyricigenes</name>
    <dbReference type="NCBI Taxonomy" id="2316025"/>
    <lineage>
        <taxon>Bacteria</taxon>
        <taxon>Bacillati</taxon>
        <taxon>Bacillota</taxon>
        <taxon>Clostridia</taxon>
        <taxon>Lachnospirales</taxon>
        <taxon>Lachnospiraceae</taxon>
        <taxon>Mediterraneibacter</taxon>
    </lineage>
</organism>
<evidence type="ECO:0000256" key="1">
    <source>
        <dbReference type="ARBA" id="ARBA00022729"/>
    </source>
</evidence>